<evidence type="ECO:0000256" key="8">
    <source>
        <dbReference type="ARBA" id="ARBA00023136"/>
    </source>
</evidence>
<feature type="transmembrane region" description="Helical" evidence="9">
    <location>
        <begin position="6"/>
        <end position="28"/>
    </location>
</feature>
<dbReference type="GO" id="GO:0015886">
    <property type="term" value="P:heme transport"/>
    <property type="evidence" value="ECO:0007669"/>
    <property type="project" value="InterPro"/>
</dbReference>
<dbReference type="AlphaFoldDB" id="A0AA48M4R4"/>
<dbReference type="NCBIfam" id="TIGR03141">
    <property type="entry name" value="cytochro_ccmD"/>
    <property type="match status" value="1"/>
</dbReference>
<keyword evidence="6" id="KW-0201">Cytochrome c-type biogenesis</keyword>
<gene>
    <name evidence="10" type="ORF">AMST5_03524</name>
</gene>
<dbReference type="GO" id="GO:0017004">
    <property type="term" value="P:cytochrome complex assembly"/>
    <property type="evidence" value="ECO:0007669"/>
    <property type="project" value="UniProtKB-KW"/>
</dbReference>
<sequence>MSEHASFVTLAYLIAFLTIGGMAARILLDYRRLRAELARFGVKGEDAKGQNAKAQDGGAA</sequence>
<keyword evidence="8 9" id="KW-0472">Membrane</keyword>
<accession>A0AA48M4R4</accession>
<proteinExistence type="predicted"/>
<keyword evidence="3" id="KW-1003">Cell membrane</keyword>
<evidence type="ECO:0000256" key="1">
    <source>
        <dbReference type="ARBA" id="ARBA00004377"/>
    </source>
</evidence>
<evidence type="ECO:0008006" key="11">
    <source>
        <dbReference type="Google" id="ProtNLM"/>
    </source>
</evidence>
<organism evidence="10">
    <name type="scientific">freshwater sediment metagenome</name>
    <dbReference type="NCBI Taxonomy" id="556182"/>
    <lineage>
        <taxon>unclassified sequences</taxon>
        <taxon>metagenomes</taxon>
        <taxon>ecological metagenomes</taxon>
    </lineage>
</organism>
<keyword evidence="4" id="KW-0997">Cell inner membrane</keyword>
<evidence type="ECO:0000256" key="4">
    <source>
        <dbReference type="ARBA" id="ARBA00022519"/>
    </source>
</evidence>
<dbReference type="GO" id="GO:0005886">
    <property type="term" value="C:plasma membrane"/>
    <property type="evidence" value="ECO:0007669"/>
    <property type="project" value="UniProtKB-SubCell"/>
</dbReference>
<evidence type="ECO:0000256" key="6">
    <source>
        <dbReference type="ARBA" id="ARBA00022748"/>
    </source>
</evidence>
<protein>
    <recommendedName>
        <fullName evidence="11">Heme exporter protein D</fullName>
    </recommendedName>
</protein>
<keyword evidence="7 9" id="KW-1133">Transmembrane helix</keyword>
<evidence type="ECO:0000256" key="2">
    <source>
        <dbReference type="ARBA" id="ARBA00022448"/>
    </source>
</evidence>
<name>A0AA48M4R4_9ZZZZ</name>
<evidence type="ECO:0000256" key="5">
    <source>
        <dbReference type="ARBA" id="ARBA00022692"/>
    </source>
</evidence>
<dbReference type="Pfam" id="PF04995">
    <property type="entry name" value="CcmD"/>
    <property type="match status" value="1"/>
</dbReference>
<dbReference type="EMBL" id="OY288114">
    <property type="protein sequence ID" value="CAJ0884442.1"/>
    <property type="molecule type" value="Genomic_DNA"/>
</dbReference>
<dbReference type="InterPro" id="IPR007078">
    <property type="entry name" value="Haem_export_protD_CcmD"/>
</dbReference>
<evidence type="ECO:0000256" key="3">
    <source>
        <dbReference type="ARBA" id="ARBA00022475"/>
    </source>
</evidence>
<evidence type="ECO:0000256" key="7">
    <source>
        <dbReference type="ARBA" id="ARBA00022989"/>
    </source>
</evidence>
<evidence type="ECO:0000313" key="10">
    <source>
        <dbReference type="EMBL" id="CAJ0884442.1"/>
    </source>
</evidence>
<evidence type="ECO:0000256" key="9">
    <source>
        <dbReference type="SAM" id="Phobius"/>
    </source>
</evidence>
<reference evidence="10" key="1">
    <citation type="submission" date="2023-07" db="EMBL/GenBank/DDBJ databases">
        <authorList>
            <person name="Pelsma A.J. K."/>
        </authorList>
    </citation>
    <scope>NUCLEOTIDE SEQUENCE</scope>
</reference>
<comment type="subcellular location">
    <subcellularLocation>
        <location evidence="1">Cell inner membrane</location>
        <topology evidence="1">Single-pass membrane protein</topology>
    </subcellularLocation>
</comment>
<keyword evidence="5 9" id="KW-0812">Transmembrane</keyword>
<keyword evidence="2" id="KW-0813">Transport</keyword>